<dbReference type="SUPFAM" id="SSF101874">
    <property type="entry name" value="YceI-like"/>
    <property type="match status" value="1"/>
</dbReference>
<protein>
    <submittedName>
        <fullName evidence="2">YceI family protein</fullName>
    </submittedName>
</protein>
<gene>
    <name evidence="2" type="ORF">J0A69_02925</name>
</gene>
<evidence type="ECO:0000313" key="2">
    <source>
        <dbReference type="EMBL" id="MBN7814362.1"/>
    </source>
</evidence>
<comment type="caution">
    <text evidence="2">The sequence shown here is derived from an EMBL/GenBank/DDBJ whole genome shotgun (WGS) entry which is preliminary data.</text>
</comment>
<dbReference type="EMBL" id="JAFKCU010000001">
    <property type="protein sequence ID" value="MBN7814362.1"/>
    <property type="molecule type" value="Genomic_DNA"/>
</dbReference>
<proteinExistence type="predicted"/>
<organism evidence="2 3">
    <name type="scientific">Algoriphagus pacificus</name>
    <dbReference type="NCBI Taxonomy" id="2811234"/>
    <lineage>
        <taxon>Bacteria</taxon>
        <taxon>Pseudomonadati</taxon>
        <taxon>Bacteroidota</taxon>
        <taxon>Cytophagia</taxon>
        <taxon>Cytophagales</taxon>
        <taxon>Cyclobacteriaceae</taxon>
        <taxon>Algoriphagus</taxon>
    </lineage>
</organism>
<accession>A0ABS3CB85</accession>
<dbReference type="PANTHER" id="PTHR34406:SF1">
    <property type="entry name" value="PROTEIN YCEI"/>
    <property type="match status" value="1"/>
</dbReference>
<dbReference type="RefSeq" id="WP_206585014.1">
    <property type="nucleotide sequence ID" value="NZ_JAFKCU010000001.1"/>
</dbReference>
<evidence type="ECO:0000259" key="1">
    <source>
        <dbReference type="SMART" id="SM00867"/>
    </source>
</evidence>
<dbReference type="Gene3D" id="2.40.128.110">
    <property type="entry name" value="Lipid/polyisoprenoid-binding, YceI-like"/>
    <property type="match status" value="1"/>
</dbReference>
<reference evidence="2 3" key="1">
    <citation type="submission" date="2021-03" db="EMBL/GenBank/DDBJ databases">
        <title>novel species isolated from a fishpond in China.</title>
        <authorList>
            <person name="Lu H."/>
            <person name="Cai Z."/>
        </authorList>
    </citation>
    <scope>NUCLEOTIDE SEQUENCE [LARGE SCALE GENOMIC DNA]</scope>
    <source>
        <strain evidence="2 3">YJ13C</strain>
    </source>
</reference>
<name>A0ABS3CB85_9BACT</name>
<sequence>MNKLFLFLSVMLMLSCVDKSDSKTFPHITETFSDGVIDTLEIDLSASRIFWKGTKMMGLGKHEGEIALRSGYLLERYNQLIGGEFLLEMNRIIVTDIPATDPIPIRNLTNHLKSADFFNVDKYPISTFRIEQIIRNANGDLIIIGDLEIKGITNRISFLAKKYENQFKAAVEIDRFNWDIAYSGSWADRTLVDREIQLRIELALY</sequence>
<evidence type="ECO:0000313" key="3">
    <source>
        <dbReference type="Proteomes" id="UP000664480"/>
    </source>
</evidence>
<dbReference type="PROSITE" id="PS51257">
    <property type="entry name" value="PROKAR_LIPOPROTEIN"/>
    <property type="match status" value="1"/>
</dbReference>
<feature type="domain" description="Lipid/polyisoprenoid-binding YceI-like" evidence="1">
    <location>
        <begin position="39"/>
        <end position="205"/>
    </location>
</feature>
<dbReference type="PANTHER" id="PTHR34406">
    <property type="entry name" value="PROTEIN YCEI"/>
    <property type="match status" value="1"/>
</dbReference>
<dbReference type="Pfam" id="PF04264">
    <property type="entry name" value="YceI"/>
    <property type="match status" value="1"/>
</dbReference>
<dbReference type="SMART" id="SM00867">
    <property type="entry name" value="YceI"/>
    <property type="match status" value="1"/>
</dbReference>
<keyword evidence="3" id="KW-1185">Reference proteome</keyword>
<dbReference type="InterPro" id="IPR007372">
    <property type="entry name" value="Lipid/polyisoprenoid-bd_YceI"/>
</dbReference>
<dbReference type="Proteomes" id="UP000664480">
    <property type="component" value="Unassembled WGS sequence"/>
</dbReference>
<dbReference type="InterPro" id="IPR036761">
    <property type="entry name" value="TTHA0802/YceI-like_sf"/>
</dbReference>